<evidence type="ECO:0000256" key="2">
    <source>
        <dbReference type="ARBA" id="ARBA00004496"/>
    </source>
</evidence>
<evidence type="ECO:0000256" key="3">
    <source>
        <dbReference type="ARBA" id="ARBA00010906"/>
    </source>
</evidence>
<dbReference type="Proteomes" id="UP000694522">
    <property type="component" value="Unplaced"/>
</dbReference>
<feature type="region of interest" description="Disordered" evidence="12">
    <location>
        <begin position="1"/>
        <end position="79"/>
    </location>
</feature>
<dbReference type="PANTHER" id="PTHR34917:SF1">
    <property type="entry name" value="RBPJ-INTERACTING AND TUBULIN-ASSOCIATED PROTEIN 1"/>
    <property type="match status" value="1"/>
</dbReference>
<comment type="similarity">
    <text evidence="3">Belongs to the RITA family.</text>
</comment>
<dbReference type="GO" id="GO:0005737">
    <property type="term" value="C:cytoplasm"/>
    <property type="evidence" value="ECO:0007669"/>
    <property type="project" value="UniProtKB-SubCell"/>
</dbReference>
<evidence type="ECO:0000256" key="6">
    <source>
        <dbReference type="ARBA" id="ARBA00022490"/>
    </source>
</evidence>
<dbReference type="GO" id="GO:0045746">
    <property type="term" value="P:negative regulation of Notch signaling pathway"/>
    <property type="evidence" value="ECO:0007669"/>
    <property type="project" value="TreeGrafter"/>
</dbReference>
<keyword evidence="8" id="KW-0914">Notch signaling pathway</keyword>
<proteinExistence type="inferred from homology"/>
<feature type="compositionally biased region" description="Low complexity" evidence="12">
    <location>
        <begin position="47"/>
        <end position="60"/>
    </location>
</feature>
<evidence type="ECO:0000256" key="9">
    <source>
        <dbReference type="ARBA" id="ARBA00023242"/>
    </source>
</evidence>
<reference evidence="13" key="1">
    <citation type="submission" date="2025-08" db="UniProtKB">
        <authorList>
            <consortium name="Ensembl"/>
        </authorList>
    </citation>
    <scope>IDENTIFICATION</scope>
</reference>
<evidence type="ECO:0000256" key="7">
    <source>
        <dbReference type="ARBA" id="ARBA00022902"/>
    </source>
</evidence>
<accession>A0A8B9J1C7</accession>
<dbReference type="GO" id="GO:0051168">
    <property type="term" value="P:nuclear export"/>
    <property type="evidence" value="ECO:0007669"/>
    <property type="project" value="InterPro"/>
</dbReference>
<dbReference type="InterPro" id="IPR031418">
    <property type="entry name" value="RITA1"/>
</dbReference>
<evidence type="ECO:0000256" key="5">
    <source>
        <dbReference type="ARBA" id="ARBA00014447"/>
    </source>
</evidence>
<dbReference type="Pfam" id="PF17066">
    <property type="entry name" value="RITA"/>
    <property type="match status" value="2"/>
</dbReference>
<keyword evidence="14" id="KW-1185">Reference proteome</keyword>
<evidence type="ECO:0000256" key="12">
    <source>
        <dbReference type="SAM" id="MobiDB-lite"/>
    </source>
</evidence>
<dbReference type="GO" id="GO:0005634">
    <property type="term" value="C:nucleus"/>
    <property type="evidence" value="ECO:0007669"/>
    <property type="project" value="UniProtKB-SubCell"/>
</dbReference>
<dbReference type="PANTHER" id="PTHR34917">
    <property type="entry name" value="RBPJ-INTERACTING AND TUBULIN-ASSOCIATED PROTEIN 1"/>
    <property type="match status" value="1"/>
</dbReference>
<comment type="function">
    <text evidence="10">Tubulin-binding protein that acts as a negative regulator of Notch signaling pathway. Shuttles between the cytoplasm and the nucleus and mediates the nuclear export of RBPJ/RBPSUH, thereby preventing the interaction between RBPJ/RBPSUH and NICD product of Notch proteins (Notch intracellular domain), leading to down-regulate Notch-mediated transcription. May play a role in neurogenesis.</text>
</comment>
<keyword evidence="6" id="KW-0963">Cytoplasm</keyword>
<dbReference type="Ensembl" id="ENSACOT00000021502.1">
    <property type="protein sequence ID" value="ENSACOP00000020756.1"/>
    <property type="gene ID" value="ENSACOG00000014268.1"/>
</dbReference>
<sequence>MRAGSAALAPDPSVPRGRRRRPRASFVDESLFGSPASARSPPPAFAPPWAGLPRPASRPSSQRRLRGHAPSFCDESLFGPARAAPRMGREDVAKLQALLWSPPPAPRTQPGLSRCCRDTPVRAAHPRAAAGSEVSRRVTSCVRRSPESESRAKGRGRPQSLGWLSTPSDGPCRALDSPKPERCGNGGPSTAPAAPRGPPGLGRSQRVSGPPLARSSKAAGTCKARPPWK</sequence>
<dbReference type="GO" id="GO:0007399">
    <property type="term" value="P:nervous system development"/>
    <property type="evidence" value="ECO:0007669"/>
    <property type="project" value="UniProtKB-KW"/>
</dbReference>
<evidence type="ECO:0000256" key="8">
    <source>
        <dbReference type="ARBA" id="ARBA00022976"/>
    </source>
</evidence>
<comment type="subunit">
    <text evidence="4">Interacts with RBPJ/RBPSUH.</text>
</comment>
<keyword evidence="7" id="KW-0524">Neurogenesis</keyword>
<evidence type="ECO:0000256" key="11">
    <source>
        <dbReference type="ARBA" id="ARBA00031318"/>
    </source>
</evidence>
<dbReference type="GO" id="GO:0007219">
    <property type="term" value="P:Notch signaling pathway"/>
    <property type="evidence" value="ECO:0007669"/>
    <property type="project" value="UniProtKB-KW"/>
</dbReference>
<evidence type="ECO:0000256" key="4">
    <source>
        <dbReference type="ARBA" id="ARBA00011667"/>
    </source>
</evidence>
<evidence type="ECO:0000256" key="1">
    <source>
        <dbReference type="ARBA" id="ARBA00004123"/>
    </source>
</evidence>
<evidence type="ECO:0000256" key="10">
    <source>
        <dbReference type="ARBA" id="ARBA00024957"/>
    </source>
</evidence>
<name>A0A8B9J1C7_9PSIT</name>
<reference evidence="13" key="2">
    <citation type="submission" date="2025-09" db="UniProtKB">
        <authorList>
            <consortium name="Ensembl"/>
        </authorList>
    </citation>
    <scope>IDENTIFICATION</scope>
</reference>
<evidence type="ECO:0000313" key="13">
    <source>
        <dbReference type="Ensembl" id="ENSACOP00000020756.1"/>
    </source>
</evidence>
<evidence type="ECO:0000313" key="14">
    <source>
        <dbReference type="Proteomes" id="UP000694522"/>
    </source>
</evidence>
<protein>
    <recommendedName>
        <fullName evidence="5">RBPJ-interacting and tubulin-associated protein 1</fullName>
    </recommendedName>
    <alternativeName>
        <fullName evidence="11">RBPJ-interacting and tubulin-associated protein</fullName>
    </alternativeName>
</protein>
<feature type="region of interest" description="Disordered" evidence="12">
    <location>
        <begin position="100"/>
        <end position="229"/>
    </location>
</feature>
<comment type="subcellular location">
    <subcellularLocation>
        <location evidence="2">Cytoplasm</location>
    </subcellularLocation>
    <subcellularLocation>
        <location evidence="1">Nucleus</location>
    </subcellularLocation>
</comment>
<dbReference type="AlphaFoldDB" id="A0A8B9J1C7"/>
<organism evidence="13 14">
    <name type="scientific">Amazona collaria</name>
    <name type="common">yellow-billed parrot</name>
    <dbReference type="NCBI Taxonomy" id="241587"/>
    <lineage>
        <taxon>Eukaryota</taxon>
        <taxon>Metazoa</taxon>
        <taxon>Chordata</taxon>
        <taxon>Craniata</taxon>
        <taxon>Vertebrata</taxon>
        <taxon>Euteleostomi</taxon>
        <taxon>Archelosauria</taxon>
        <taxon>Archosauria</taxon>
        <taxon>Dinosauria</taxon>
        <taxon>Saurischia</taxon>
        <taxon>Theropoda</taxon>
        <taxon>Coelurosauria</taxon>
        <taxon>Aves</taxon>
        <taxon>Neognathae</taxon>
        <taxon>Neoaves</taxon>
        <taxon>Telluraves</taxon>
        <taxon>Australaves</taxon>
        <taxon>Psittaciformes</taxon>
        <taxon>Psittacidae</taxon>
        <taxon>Amazona</taxon>
    </lineage>
</organism>
<keyword evidence="9" id="KW-0539">Nucleus</keyword>
<dbReference type="GO" id="GO:0015631">
    <property type="term" value="F:tubulin binding"/>
    <property type="evidence" value="ECO:0007669"/>
    <property type="project" value="InterPro"/>
</dbReference>